<evidence type="ECO:0000313" key="3">
    <source>
        <dbReference type="Proteomes" id="UP001597541"/>
    </source>
</evidence>
<dbReference type="Proteomes" id="UP001597541">
    <property type="component" value="Unassembled WGS sequence"/>
</dbReference>
<proteinExistence type="predicted"/>
<feature type="transmembrane region" description="Helical" evidence="1">
    <location>
        <begin position="56"/>
        <end position="74"/>
    </location>
</feature>
<accession>A0ABW5P9M1</accession>
<feature type="transmembrane region" description="Helical" evidence="1">
    <location>
        <begin position="34"/>
        <end position="50"/>
    </location>
</feature>
<name>A0ABW5P9M1_9BACL</name>
<dbReference type="RefSeq" id="WP_377601146.1">
    <property type="nucleotide sequence ID" value="NZ_JBHUME010000005.1"/>
</dbReference>
<feature type="transmembrane region" description="Helical" evidence="1">
    <location>
        <begin position="137"/>
        <end position="156"/>
    </location>
</feature>
<keyword evidence="1" id="KW-0472">Membrane</keyword>
<sequence>MNPGYIALLCCSIVFILCASGWKDVLFRGVRHRTILMFFTIGLPSVFINWDVSGQVKINGGFVFLLICTAAVLFRINGRMLFVQTVTASVLLGSVLAFVERMSEASPVMILYIPVWEQVLLLGLINGLFFRDTFLQVAAITLQVAFAVVIVQFLQAPNNGWHLGMPGFYDRWCLLFTIARGASVCWEFGEKFIGNSWLVQRMKERGWRK</sequence>
<comment type="caution">
    <text evidence="2">The sequence shown here is derived from an EMBL/GenBank/DDBJ whole genome shotgun (WGS) entry which is preliminary data.</text>
</comment>
<reference evidence="3" key="1">
    <citation type="journal article" date="2019" name="Int. J. Syst. Evol. Microbiol.">
        <title>The Global Catalogue of Microorganisms (GCM) 10K type strain sequencing project: providing services to taxonomists for standard genome sequencing and annotation.</title>
        <authorList>
            <consortium name="The Broad Institute Genomics Platform"/>
            <consortium name="The Broad Institute Genome Sequencing Center for Infectious Disease"/>
            <person name="Wu L."/>
            <person name="Ma J."/>
        </authorList>
    </citation>
    <scope>NUCLEOTIDE SEQUENCE [LARGE SCALE GENOMIC DNA]</scope>
    <source>
        <strain evidence="3">KCTC 3950</strain>
    </source>
</reference>
<keyword evidence="1" id="KW-0812">Transmembrane</keyword>
<feature type="transmembrane region" description="Helical" evidence="1">
    <location>
        <begin position="6"/>
        <end position="22"/>
    </location>
</feature>
<evidence type="ECO:0000256" key="1">
    <source>
        <dbReference type="SAM" id="Phobius"/>
    </source>
</evidence>
<protein>
    <submittedName>
        <fullName evidence="2">Uncharacterized protein</fullName>
    </submittedName>
</protein>
<evidence type="ECO:0000313" key="2">
    <source>
        <dbReference type="EMBL" id="MFD2611996.1"/>
    </source>
</evidence>
<keyword evidence="1" id="KW-1133">Transmembrane helix</keyword>
<organism evidence="2 3">
    <name type="scientific">Paenibacillus gansuensis</name>
    <dbReference type="NCBI Taxonomy" id="306542"/>
    <lineage>
        <taxon>Bacteria</taxon>
        <taxon>Bacillati</taxon>
        <taxon>Bacillota</taxon>
        <taxon>Bacilli</taxon>
        <taxon>Bacillales</taxon>
        <taxon>Paenibacillaceae</taxon>
        <taxon>Paenibacillus</taxon>
    </lineage>
</organism>
<keyword evidence="3" id="KW-1185">Reference proteome</keyword>
<feature type="transmembrane region" description="Helical" evidence="1">
    <location>
        <begin position="111"/>
        <end position="130"/>
    </location>
</feature>
<gene>
    <name evidence="2" type="ORF">ACFSUF_06095</name>
</gene>
<feature type="transmembrane region" description="Helical" evidence="1">
    <location>
        <begin position="81"/>
        <end position="99"/>
    </location>
</feature>
<dbReference type="EMBL" id="JBHUME010000005">
    <property type="protein sequence ID" value="MFD2611996.1"/>
    <property type="molecule type" value="Genomic_DNA"/>
</dbReference>